<organism evidence="1 2">
    <name type="scientific">Paramecium pentaurelia</name>
    <dbReference type="NCBI Taxonomy" id="43138"/>
    <lineage>
        <taxon>Eukaryota</taxon>
        <taxon>Sar</taxon>
        <taxon>Alveolata</taxon>
        <taxon>Ciliophora</taxon>
        <taxon>Intramacronucleata</taxon>
        <taxon>Oligohymenophorea</taxon>
        <taxon>Peniculida</taxon>
        <taxon>Parameciidae</taxon>
        <taxon>Paramecium</taxon>
    </lineage>
</organism>
<name>A0A8S1U897_9CILI</name>
<dbReference type="EMBL" id="CAJJDO010000034">
    <property type="protein sequence ID" value="CAD8160152.1"/>
    <property type="molecule type" value="Genomic_DNA"/>
</dbReference>
<gene>
    <name evidence="1" type="ORF">PPENT_87.1.T0340193</name>
</gene>
<protein>
    <submittedName>
        <fullName evidence="1">Uncharacterized protein</fullName>
    </submittedName>
</protein>
<keyword evidence="2" id="KW-1185">Reference proteome</keyword>
<evidence type="ECO:0000313" key="1">
    <source>
        <dbReference type="EMBL" id="CAD8160152.1"/>
    </source>
</evidence>
<dbReference type="Proteomes" id="UP000689195">
    <property type="component" value="Unassembled WGS sequence"/>
</dbReference>
<accession>A0A8S1U897</accession>
<dbReference type="AlphaFoldDB" id="A0A8S1U897"/>
<reference evidence="1" key="1">
    <citation type="submission" date="2021-01" db="EMBL/GenBank/DDBJ databases">
        <authorList>
            <consortium name="Genoscope - CEA"/>
            <person name="William W."/>
        </authorList>
    </citation>
    <scope>NUCLEOTIDE SEQUENCE</scope>
</reference>
<evidence type="ECO:0000313" key="2">
    <source>
        <dbReference type="Proteomes" id="UP000689195"/>
    </source>
</evidence>
<comment type="caution">
    <text evidence="1">The sequence shown here is derived from an EMBL/GenBank/DDBJ whole genome shotgun (WGS) entry which is preliminary data.</text>
</comment>
<proteinExistence type="predicted"/>
<sequence>MIRRLRNSFPFYESKIMIQYQIYEKIKSVWDKSSDTIEQASKENIRRSSW</sequence>